<feature type="compositionally biased region" description="Polar residues" evidence="3">
    <location>
        <begin position="1"/>
        <end position="17"/>
    </location>
</feature>
<evidence type="ECO:0000259" key="4">
    <source>
        <dbReference type="PROSITE" id="PS50102"/>
    </source>
</evidence>
<dbReference type="SUPFAM" id="SSF54928">
    <property type="entry name" value="RNA-binding domain, RBD"/>
    <property type="match status" value="1"/>
</dbReference>
<evidence type="ECO:0000256" key="1">
    <source>
        <dbReference type="ARBA" id="ARBA00022884"/>
    </source>
</evidence>
<dbReference type="GO" id="GO:0005737">
    <property type="term" value="C:cytoplasm"/>
    <property type="evidence" value="ECO:0007669"/>
    <property type="project" value="TreeGrafter"/>
</dbReference>
<feature type="region of interest" description="Disordered" evidence="3">
    <location>
        <begin position="149"/>
        <end position="221"/>
    </location>
</feature>
<evidence type="ECO:0000313" key="5">
    <source>
        <dbReference type="EMBL" id="CAD8620778.1"/>
    </source>
</evidence>
<feature type="domain" description="RRM" evidence="4">
    <location>
        <begin position="73"/>
        <end position="150"/>
    </location>
</feature>
<name>A0A6T7KII8_9EUKA</name>
<protein>
    <recommendedName>
        <fullName evidence="4">RRM domain-containing protein</fullName>
    </recommendedName>
</protein>
<evidence type="ECO:0000256" key="2">
    <source>
        <dbReference type="PROSITE-ProRule" id="PRU00176"/>
    </source>
</evidence>
<organism evidence="5">
    <name type="scientific">Coccolithus braarudii</name>
    <dbReference type="NCBI Taxonomy" id="221442"/>
    <lineage>
        <taxon>Eukaryota</taxon>
        <taxon>Haptista</taxon>
        <taxon>Haptophyta</taxon>
        <taxon>Prymnesiophyceae</taxon>
        <taxon>Coccolithales</taxon>
        <taxon>Coccolithaceae</taxon>
        <taxon>Coccolithus</taxon>
    </lineage>
</organism>
<evidence type="ECO:0000313" key="6">
    <source>
        <dbReference type="EMBL" id="CAD8620779.1"/>
    </source>
</evidence>
<dbReference type="SMART" id="SM00360">
    <property type="entry name" value="RRM"/>
    <property type="match status" value="1"/>
</dbReference>
<dbReference type="PANTHER" id="PTHR23003">
    <property type="entry name" value="RNA RECOGNITION MOTIF RRM DOMAIN CONTAINING PROTEIN"/>
    <property type="match status" value="1"/>
</dbReference>
<keyword evidence="1 2" id="KW-0694">RNA-binding</keyword>
<reference evidence="5" key="1">
    <citation type="submission" date="2021-01" db="EMBL/GenBank/DDBJ databases">
        <authorList>
            <person name="Corre E."/>
            <person name="Pelletier E."/>
            <person name="Niang G."/>
            <person name="Scheremetjew M."/>
            <person name="Finn R."/>
            <person name="Kale V."/>
            <person name="Holt S."/>
            <person name="Cochrane G."/>
            <person name="Meng A."/>
            <person name="Brown T."/>
            <person name="Cohen L."/>
        </authorList>
    </citation>
    <scope>NUCLEOTIDE SEQUENCE</scope>
    <source>
        <strain evidence="5">PLY182g</strain>
    </source>
</reference>
<dbReference type="PANTHER" id="PTHR23003:SF3">
    <property type="entry name" value="FI21236P1-RELATED"/>
    <property type="match status" value="1"/>
</dbReference>
<dbReference type="InterPro" id="IPR050374">
    <property type="entry name" value="RRT5_SRSF_SR"/>
</dbReference>
<dbReference type="InterPro" id="IPR035979">
    <property type="entry name" value="RBD_domain_sf"/>
</dbReference>
<sequence>MSTRPSESVSNKLTTSLDELIKTDRGGRGDRSGGGGVMRSRGRNEHGRDEKPYSRPSRMEVEREVGSGGGNASAVFVGNLAWAVDWRALKAHMCSAGEVVRADVMVGEDGRSRGYGIVEYTSPRGARKAIETLHDSELEGRMVVVREDRGERTERSGGFGERSYGGSRGGGRGGGRMRGESDVDPVYSNSGVTGRNGWVKPELTDFVDDGPPPEPKGSMLR</sequence>
<feature type="compositionally biased region" description="Basic and acidic residues" evidence="3">
    <location>
        <begin position="19"/>
        <end position="31"/>
    </location>
</feature>
<dbReference type="GO" id="GO:0003729">
    <property type="term" value="F:mRNA binding"/>
    <property type="evidence" value="ECO:0007669"/>
    <property type="project" value="TreeGrafter"/>
</dbReference>
<feature type="region of interest" description="Disordered" evidence="3">
    <location>
        <begin position="1"/>
        <end position="69"/>
    </location>
</feature>
<dbReference type="GO" id="GO:1990904">
    <property type="term" value="C:ribonucleoprotein complex"/>
    <property type="evidence" value="ECO:0007669"/>
    <property type="project" value="TreeGrafter"/>
</dbReference>
<dbReference type="InterPro" id="IPR000504">
    <property type="entry name" value="RRM_dom"/>
</dbReference>
<feature type="compositionally biased region" description="Basic and acidic residues" evidence="3">
    <location>
        <begin position="42"/>
        <end position="65"/>
    </location>
</feature>
<dbReference type="EMBL" id="HBEY01050244">
    <property type="protein sequence ID" value="CAD8620778.1"/>
    <property type="molecule type" value="Transcribed_RNA"/>
</dbReference>
<dbReference type="AlphaFoldDB" id="A0A6T7KII8"/>
<evidence type="ECO:0000256" key="3">
    <source>
        <dbReference type="SAM" id="MobiDB-lite"/>
    </source>
</evidence>
<dbReference type="Gene3D" id="3.30.70.330">
    <property type="match status" value="1"/>
</dbReference>
<dbReference type="EMBL" id="HBEY01050245">
    <property type="protein sequence ID" value="CAD8620779.1"/>
    <property type="molecule type" value="Transcribed_RNA"/>
</dbReference>
<dbReference type="InterPro" id="IPR012677">
    <property type="entry name" value="Nucleotide-bd_a/b_plait_sf"/>
</dbReference>
<dbReference type="PROSITE" id="PS50102">
    <property type="entry name" value="RRM"/>
    <property type="match status" value="1"/>
</dbReference>
<dbReference type="GO" id="GO:0005634">
    <property type="term" value="C:nucleus"/>
    <property type="evidence" value="ECO:0007669"/>
    <property type="project" value="TreeGrafter"/>
</dbReference>
<gene>
    <name evidence="5" type="ORF">CPEL01642_LOCUS24161</name>
    <name evidence="6" type="ORF">CPEL01642_LOCUS24162</name>
</gene>
<feature type="compositionally biased region" description="Gly residues" evidence="3">
    <location>
        <begin position="166"/>
        <end position="176"/>
    </location>
</feature>
<dbReference type="Pfam" id="PF00076">
    <property type="entry name" value="RRM_1"/>
    <property type="match status" value="1"/>
</dbReference>
<accession>A0A6T7KII8</accession>
<dbReference type="CDD" id="cd00590">
    <property type="entry name" value="RRM_SF"/>
    <property type="match status" value="1"/>
</dbReference>
<proteinExistence type="predicted"/>